<gene>
    <name evidence="7" type="primary">IFI44</name>
</gene>
<dbReference type="SUPFAM" id="SSF52540">
    <property type="entry name" value="P-loop containing nucleoside triphosphate hydrolases"/>
    <property type="match status" value="1"/>
</dbReference>
<dbReference type="GO" id="GO:0009617">
    <property type="term" value="P:response to bacterium"/>
    <property type="evidence" value="ECO:0007669"/>
    <property type="project" value="Ensembl"/>
</dbReference>
<dbReference type="Ensembl" id="ENSPSMT00000004521.1">
    <property type="protein sequence ID" value="ENSPSMP00000003715.1"/>
    <property type="gene ID" value="ENSPSMG00000002996.1"/>
</dbReference>
<evidence type="ECO:0000256" key="4">
    <source>
        <dbReference type="ARBA" id="ARBA00055327"/>
    </source>
</evidence>
<dbReference type="Proteomes" id="UP000694414">
    <property type="component" value="Unplaced"/>
</dbReference>
<feature type="domain" description="TLDc" evidence="6">
    <location>
        <begin position="1"/>
        <end position="151"/>
    </location>
</feature>
<evidence type="ECO:0000259" key="6">
    <source>
        <dbReference type="PROSITE" id="PS51886"/>
    </source>
</evidence>
<proteinExistence type="inferred from homology"/>
<sequence>MALTTRLTWLQEKLLQNYFGGKKFSLLYKASVHGFSTVELLERCHNEGPTMTVIYSGDYVMGVYTQESYQERKEVSIILFVLQDTNISKCKMRLLIPWKSDHSGILQSCEGELLINFERKNVKVASKIIENLGLPQNNPISIQDYEVFRCEDLLDERKIEGVTVLRDSLLCTLRTHKPYGDLVPQVRILLLGPTGAGKSSFFNSVKSVFRGHVTCQALVGSDTSGISKKYRTYSIKDGRDGNFLPFILCDTLGLGEEEEGLCIGDVSCILKGHISDRYQFDSMKPITSGHQNYIGSPLVKDRIHCVAFVFDANSVEHLSPEIVVKIKSIRREVIKCGIVHVALLTHVDSMDLITKGDLIETDRCVPIKLKLKAVQREFGFALSDILVVSNYTSEWELDPVKDVLILSALRQMLWAADDFLEDLPPTEEEERMACVFILKITQGA</sequence>
<reference evidence="7" key="2">
    <citation type="submission" date="2025-09" db="UniProtKB">
        <authorList>
            <consortium name="Ensembl"/>
        </authorList>
    </citation>
    <scope>IDENTIFICATION</scope>
</reference>
<dbReference type="PANTHER" id="PTHR14241:SF3">
    <property type="entry name" value="INTERFERON-INDUCED PROTEIN 44"/>
    <property type="match status" value="1"/>
</dbReference>
<dbReference type="PANTHER" id="PTHR14241">
    <property type="entry name" value="INTERFERON-INDUCED PROTEIN 44"/>
    <property type="match status" value="1"/>
</dbReference>
<dbReference type="GO" id="GO:0006955">
    <property type="term" value="P:immune response"/>
    <property type="evidence" value="ECO:0007669"/>
    <property type="project" value="TreeGrafter"/>
</dbReference>
<dbReference type="Gene3D" id="3.40.50.300">
    <property type="entry name" value="P-loop containing nucleotide triphosphate hydrolases"/>
    <property type="match status" value="1"/>
</dbReference>
<reference evidence="7" key="1">
    <citation type="submission" date="2025-08" db="UniProtKB">
        <authorList>
            <consortium name="Ensembl"/>
        </authorList>
    </citation>
    <scope>IDENTIFICATION</scope>
</reference>
<dbReference type="InterPro" id="IPR006571">
    <property type="entry name" value="TLDc_dom"/>
</dbReference>
<evidence type="ECO:0000313" key="7">
    <source>
        <dbReference type="Ensembl" id="ENSPSMP00000003715.1"/>
    </source>
</evidence>
<evidence type="ECO:0000313" key="8">
    <source>
        <dbReference type="Proteomes" id="UP000694414"/>
    </source>
</evidence>
<evidence type="ECO:0000256" key="2">
    <source>
        <dbReference type="ARBA" id="ARBA00009243"/>
    </source>
</evidence>
<evidence type="ECO:0000256" key="5">
    <source>
        <dbReference type="ARBA" id="ARBA00073671"/>
    </source>
</evidence>
<accession>A0A8C8YK84</accession>
<evidence type="ECO:0000256" key="1">
    <source>
        <dbReference type="ARBA" id="ARBA00004496"/>
    </source>
</evidence>
<dbReference type="InterPro" id="IPR027417">
    <property type="entry name" value="P-loop_NTPase"/>
</dbReference>
<evidence type="ECO:0000256" key="3">
    <source>
        <dbReference type="ARBA" id="ARBA00022490"/>
    </source>
</evidence>
<keyword evidence="3" id="KW-0963">Cytoplasm</keyword>
<comment type="subcellular location">
    <subcellularLocation>
        <location evidence="1">Cytoplasm</location>
    </subcellularLocation>
</comment>
<comment type="similarity">
    <text evidence="2">Belongs to the IFI44 family.</text>
</comment>
<name>A0A8C8YK84_PROSS</name>
<dbReference type="PROSITE" id="PS51886">
    <property type="entry name" value="TLDC"/>
    <property type="match status" value="1"/>
</dbReference>
<dbReference type="FunFam" id="3.40.50.300:FF:001535">
    <property type="entry name" value="Interferon induced protein 44"/>
    <property type="match status" value="1"/>
</dbReference>
<keyword evidence="8" id="KW-1185">Reference proteome</keyword>
<dbReference type="Pfam" id="PF07534">
    <property type="entry name" value="TLD"/>
    <property type="match status" value="1"/>
</dbReference>
<dbReference type="GeneTree" id="ENSGT00940000162964"/>
<dbReference type="AlphaFoldDB" id="A0A8C8YK84"/>
<organism evidence="7 8">
    <name type="scientific">Prolemur simus</name>
    <name type="common">Greater bamboo lemur</name>
    <name type="synonym">Hapalemur simus</name>
    <dbReference type="NCBI Taxonomy" id="1328070"/>
    <lineage>
        <taxon>Eukaryota</taxon>
        <taxon>Metazoa</taxon>
        <taxon>Chordata</taxon>
        <taxon>Craniata</taxon>
        <taxon>Vertebrata</taxon>
        <taxon>Euteleostomi</taxon>
        <taxon>Mammalia</taxon>
        <taxon>Eutheria</taxon>
        <taxon>Euarchontoglires</taxon>
        <taxon>Primates</taxon>
        <taxon>Strepsirrhini</taxon>
        <taxon>Lemuriformes</taxon>
        <taxon>Lemuridae</taxon>
        <taxon>Prolemur</taxon>
    </lineage>
</organism>
<dbReference type="GO" id="GO:0005737">
    <property type="term" value="C:cytoplasm"/>
    <property type="evidence" value="ECO:0007669"/>
    <property type="project" value="UniProtKB-SubCell"/>
</dbReference>
<protein>
    <recommendedName>
        <fullName evidence="5">Interferon-induced protein 44</fullName>
    </recommendedName>
</protein>
<dbReference type="GO" id="GO:0098586">
    <property type="term" value="P:cellular response to virus"/>
    <property type="evidence" value="ECO:0007669"/>
    <property type="project" value="Ensembl"/>
</dbReference>
<comment type="function">
    <text evidence="4">This protein aggregates to form microtubular structures.</text>
</comment>